<dbReference type="PANTHER" id="PTHR35337:SF1">
    <property type="entry name" value="SLR1478 PROTEIN"/>
    <property type="match status" value="1"/>
</dbReference>
<evidence type="ECO:0000313" key="2">
    <source>
        <dbReference type="EMBL" id="TYA09910.1"/>
    </source>
</evidence>
<keyword evidence="1" id="KW-1133">Transmembrane helix</keyword>
<feature type="transmembrane region" description="Helical" evidence="1">
    <location>
        <begin position="67"/>
        <end position="88"/>
    </location>
</feature>
<dbReference type="Proteomes" id="UP000325218">
    <property type="component" value="Unassembled WGS sequence"/>
</dbReference>
<dbReference type="AlphaFoldDB" id="A0A5D0CK49"/>
<feature type="transmembrane region" description="Helical" evidence="1">
    <location>
        <begin position="134"/>
        <end position="152"/>
    </location>
</feature>
<comment type="caution">
    <text evidence="2">The sequence shown here is derived from an EMBL/GenBank/DDBJ whole genome shotgun (WGS) entry which is preliminary data.</text>
</comment>
<name>A0A5D0CK49_9BACL</name>
<evidence type="ECO:0000313" key="3">
    <source>
        <dbReference type="Proteomes" id="UP000325218"/>
    </source>
</evidence>
<organism evidence="2 3">
    <name type="scientific">Paenibacillus faecis</name>
    <dbReference type="NCBI Taxonomy" id="862114"/>
    <lineage>
        <taxon>Bacteria</taxon>
        <taxon>Bacillati</taxon>
        <taxon>Bacillota</taxon>
        <taxon>Bacilli</taxon>
        <taxon>Bacillales</taxon>
        <taxon>Paenibacillaceae</taxon>
        <taxon>Paenibacillus</taxon>
    </lineage>
</organism>
<dbReference type="RefSeq" id="WP_148458061.1">
    <property type="nucleotide sequence ID" value="NZ_VSDO01000007.1"/>
</dbReference>
<gene>
    <name evidence="2" type="ORF">FRY98_28290</name>
</gene>
<dbReference type="PANTHER" id="PTHR35337">
    <property type="entry name" value="SLR1478 PROTEIN"/>
    <property type="match status" value="1"/>
</dbReference>
<proteinExistence type="predicted"/>
<reference evidence="2 3" key="1">
    <citation type="submission" date="2019-08" db="EMBL/GenBank/DDBJ databases">
        <title>Genome sequencing of Paenibacillus faecis DSM 23593(T).</title>
        <authorList>
            <person name="Kook J.-K."/>
            <person name="Park S.-N."/>
            <person name="Lim Y.K."/>
        </authorList>
    </citation>
    <scope>NUCLEOTIDE SEQUENCE [LARGE SCALE GENOMIC DNA]</scope>
    <source>
        <strain evidence="2 3">DSM 23593</strain>
    </source>
</reference>
<feature type="transmembrane region" description="Helical" evidence="1">
    <location>
        <begin position="95"/>
        <end position="114"/>
    </location>
</feature>
<feature type="transmembrane region" description="Helical" evidence="1">
    <location>
        <begin position="173"/>
        <end position="194"/>
    </location>
</feature>
<keyword evidence="3" id="KW-1185">Reference proteome</keyword>
<accession>A0A5D0CK49</accession>
<dbReference type="InterPro" id="IPR002798">
    <property type="entry name" value="SpoIIM-like"/>
</dbReference>
<keyword evidence="1" id="KW-0812">Transmembrane</keyword>
<evidence type="ECO:0000256" key="1">
    <source>
        <dbReference type="SAM" id="Phobius"/>
    </source>
</evidence>
<dbReference type="Pfam" id="PF01944">
    <property type="entry name" value="SpoIIM"/>
    <property type="match status" value="1"/>
</dbReference>
<dbReference type="EMBL" id="VSDO01000007">
    <property type="protein sequence ID" value="TYA09910.1"/>
    <property type="molecule type" value="Genomic_DNA"/>
</dbReference>
<sequence>MLSPRLFFLDLRRYKKAMYLSLALFAVGILLGTAGSETIAGLVAPDIAKLQEYSRELSQSAMPELSFFKFIFLNNAIKSVAVIVLGALLGIMPAIFLLMNGMVLGLVVSLAAAQGADLFELVVLGLLPHGIIEIPAILVAAGFGMQFGYVVLKGLGELGARDRSDRTVNWKDFFASAGRGAFWIVVFLLIAAVIESTITYHLMR</sequence>
<protein>
    <submittedName>
        <fullName evidence="2">Stage II sporulation protein M</fullName>
    </submittedName>
</protein>
<dbReference type="OrthoDB" id="161024at2"/>
<keyword evidence="1" id="KW-0472">Membrane</keyword>